<protein>
    <submittedName>
        <fullName evidence="2">Uncharacterized protein</fullName>
    </submittedName>
</protein>
<keyword evidence="1" id="KW-0812">Transmembrane</keyword>
<feature type="transmembrane region" description="Helical" evidence="1">
    <location>
        <begin position="16"/>
        <end position="36"/>
    </location>
</feature>
<dbReference type="EMBL" id="JBAHYK010000657">
    <property type="protein sequence ID" value="KAL0572198.1"/>
    <property type="molecule type" value="Genomic_DNA"/>
</dbReference>
<evidence type="ECO:0000313" key="3">
    <source>
        <dbReference type="Proteomes" id="UP001465976"/>
    </source>
</evidence>
<reference evidence="2 3" key="1">
    <citation type="submission" date="2024-02" db="EMBL/GenBank/DDBJ databases">
        <title>A draft genome for the cacao thread blight pathogen Marasmius crinis-equi.</title>
        <authorList>
            <person name="Cohen S.P."/>
            <person name="Baruah I.K."/>
            <person name="Amoako-Attah I."/>
            <person name="Bukari Y."/>
            <person name="Meinhardt L.W."/>
            <person name="Bailey B.A."/>
        </authorList>
    </citation>
    <scope>NUCLEOTIDE SEQUENCE [LARGE SCALE GENOMIC DNA]</scope>
    <source>
        <strain evidence="2 3">GH-76</strain>
    </source>
</reference>
<proteinExistence type="predicted"/>
<organism evidence="2 3">
    <name type="scientific">Marasmius crinis-equi</name>
    <dbReference type="NCBI Taxonomy" id="585013"/>
    <lineage>
        <taxon>Eukaryota</taxon>
        <taxon>Fungi</taxon>
        <taxon>Dikarya</taxon>
        <taxon>Basidiomycota</taxon>
        <taxon>Agaricomycotina</taxon>
        <taxon>Agaricomycetes</taxon>
        <taxon>Agaricomycetidae</taxon>
        <taxon>Agaricales</taxon>
        <taxon>Marasmiineae</taxon>
        <taxon>Marasmiaceae</taxon>
        <taxon>Marasmius</taxon>
    </lineage>
</organism>
<keyword evidence="1" id="KW-0472">Membrane</keyword>
<evidence type="ECO:0000313" key="2">
    <source>
        <dbReference type="EMBL" id="KAL0572198.1"/>
    </source>
</evidence>
<keyword evidence="1" id="KW-1133">Transmembrane helix</keyword>
<dbReference type="Proteomes" id="UP001465976">
    <property type="component" value="Unassembled WGS sequence"/>
</dbReference>
<accession>A0ABR3FAX9</accession>
<keyword evidence="3" id="KW-1185">Reference proteome</keyword>
<sequence length="85" mass="9658">MDNSDGSHKWEGIDDYWRILIKLGCVSGVVALYFHLTISETPHFIMDIKRNIHQAAKDIESMLIAGKSFDDTEARAQRPELPRAS</sequence>
<comment type="caution">
    <text evidence="2">The sequence shown here is derived from an EMBL/GenBank/DDBJ whole genome shotgun (WGS) entry which is preliminary data.</text>
</comment>
<evidence type="ECO:0000256" key="1">
    <source>
        <dbReference type="SAM" id="Phobius"/>
    </source>
</evidence>
<name>A0ABR3FAX9_9AGAR</name>
<gene>
    <name evidence="2" type="ORF">V5O48_009770</name>
</gene>